<accession>A0A3E0TLP4</accession>
<dbReference type="CDD" id="cd06214">
    <property type="entry name" value="PA_degradation_oxidoreductase_like"/>
    <property type="match status" value="1"/>
</dbReference>
<dbReference type="GO" id="GO:0016491">
    <property type="term" value="F:oxidoreductase activity"/>
    <property type="evidence" value="ECO:0007669"/>
    <property type="project" value="UniProtKB-KW"/>
</dbReference>
<dbReference type="PROSITE" id="PS51085">
    <property type="entry name" value="2FE2S_FER_2"/>
    <property type="match status" value="1"/>
</dbReference>
<dbReference type="PROSITE" id="PS51384">
    <property type="entry name" value="FAD_FR"/>
    <property type="match status" value="1"/>
</dbReference>
<evidence type="ECO:0000313" key="13">
    <source>
        <dbReference type="EMBL" id="REL25428.1"/>
    </source>
</evidence>
<evidence type="ECO:0000256" key="9">
    <source>
        <dbReference type="ARBA" id="ARBA00023075"/>
    </source>
</evidence>
<evidence type="ECO:0000256" key="5">
    <source>
        <dbReference type="ARBA" id="ARBA00022827"/>
    </source>
</evidence>
<dbReference type="InterPro" id="IPR036010">
    <property type="entry name" value="2Fe-2S_ferredoxin-like_sf"/>
</dbReference>
<evidence type="ECO:0000256" key="10">
    <source>
        <dbReference type="ARBA" id="ARBA00034078"/>
    </source>
</evidence>
<dbReference type="InterPro" id="IPR006058">
    <property type="entry name" value="2Fe2S_fd_BS"/>
</dbReference>
<evidence type="ECO:0000259" key="12">
    <source>
        <dbReference type="PROSITE" id="PS51384"/>
    </source>
</evidence>
<keyword evidence="2" id="KW-0285">Flavoprotein</keyword>
<dbReference type="SUPFAM" id="SSF63380">
    <property type="entry name" value="Riboflavin synthase domain-like"/>
    <property type="match status" value="1"/>
</dbReference>
<reference evidence="13 14" key="1">
    <citation type="submission" date="2018-08" db="EMBL/GenBank/DDBJ databases">
        <title>Thalassotalea euphylliae genome.</title>
        <authorList>
            <person name="Summers S."/>
            <person name="Rice S.A."/>
            <person name="Freckelton M.L."/>
            <person name="Nedved B.T."/>
            <person name="Hadfield M.G."/>
        </authorList>
    </citation>
    <scope>NUCLEOTIDE SEQUENCE [LARGE SCALE GENOMIC DNA]</scope>
    <source>
        <strain evidence="13 14">H1</strain>
    </source>
</reference>
<comment type="caution">
    <text evidence="13">The sequence shown here is derived from an EMBL/GenBank/DDBJ whole genome shotgun (WGS) entry which is preliminary data.</text>
</comment>
<dbReference type="PROSITE" id="PS00197">
    <property type="entry name" value="2FE2S_FER_1"/>
    <property type="match status" value="1"/>
</dbReference>
<dbReference type="InterPro" id="IPR050415">
    <property type="entry name" value="MRET"/>
</dbReference>
<dbReference type="EMBL" id="QUOU01000001">
    <property type="protein sequence ID" value="REL25428.1"/>
    <property type="molecule type" value="Genomic_DNA"/>
</dbReference>
<keyword evidence="8" id="KW-0411">Iron-sulfur</keyword>
<dbReference type="Pfam" id="PF00111">
    <property type="entry name" value="Fer2"/>
    <property type="match status" value="1"/>
</dbReference>
<proteinExistence type="predicted"/>
<dbReference type="InterPro" id="IPR039261">
    <property type="entry name" value="FNR_nucleotide-bd"/>
</dbReference>
<dbReference type="InterPro" id="IPR001433">
    <property type="entry name" value="OxRdtase_FAD/NAD-bd"/>
</dbReference>
<sequence length="366" mass="40287">MIHVDFFSLKVSEINKEAKGAKSFLLDVPTNLIGSLRWQPGQHVNVRIKLGEQSYIRSYSLSNCPQTLGLRLTVKAVELGVVSNYLISKLKPGDYLEVSQPGGLFTLPQLSSNIGTVEANVPSARHEAQYFVFFAAGSGITPIFSMITALLSAHTATSTRVYLVYSNRNRRSAIFADKLEVLRERFPNQFTLLNCYSKPGWFKPKNMWHHGRVTQAVVYAALEKMNLPGYSHYFLCGPSGFMETVHQTLTQLDVAPQCIHRESFGGGQTVWSATASQSAKLKIELSGAQHTIEVKANESLLAAMLRAKLDAPFSCEEGVCGSCQCELVSGEARMVENLFLTDEEQAEGKILSCQAVAQSSQLAIKL</sequence>
<dbReference type="Gene3D" id="2.40.30.10">
    <property type="entry name" value="Translation factors"/>
    <property type="match status" value="1"/>
</dbReference>
<dbReference type="Pfam" id="PF00970">
    <property type="entry name" value="FAD_binding_6"/>
    <property type="match status" value="1"/>
</dbReference>
<keyword evidence="3" id="KW-0001">2Fe-2S</keyword>
<dbReference type="PRINTS" id="PR00371">
    <property type="entry name" value="FPNCR"/>
</dbReference>
<evidence type="ECO:0000259" key="11">
    <source>
        <dbReference type="PROSITE" id="PS51085"/>
    </source>
</evidence>
<feature type="domain" description="2Fe-2S ferredoxin-type" evidence="11">
    <location>
        <begin position="279"/>
        <end position="366"/>
    </location>
</feature>
<dbReference type="PANTHER" id="PTHR47354:SF8">
    <property type="entry name" value="1,2-PHENYLACETYL-COA EPOXIDASE, SUBUNIT E"/>
    <property type="match status" value="1"/>
</dbReference>
<evidence type="ECO:0000256" key="1">
    <source>
        <dbReference type="ARBA" id="ARBA00001974"/>
    </source>
</evidence>
<dbReference type="PANTHER" id="PTHR47354">
    <property type="entry name" value="NADH OXIDOREDUCTASE HCR"/>
    <property type="match status" value="1"/>
</dbReference>
<dbReference type="Gene3D" id="3.40.50.80">
    <property type="entry name" value="Nucleotide-binding domain of ferredoxin-NADP reductase (FNR) module"/>
    <property type="match status" value="1"/>
</dbReference>
<evidence type="ECO:0000256" key="3">
    <source>
        <dbReference type="ARBA" id="ARBA00022714"/>
    </source>
</evidence>
<dbReference type="SUPFAM" id="SSF54292">
    <property type="entry name" value="2Fe-2S ferredoxin-like"/>
    <property type="match status" value="1"/>
</dbReference>
<name>A0A3E0TLP4_9GAMM</name>
<dbReference type="CDD" id="cd00207">
    <property type="entry name" value="fer2"/>
    <property type="match status" value="1"/>
</dbReference>
<gene>
    <name evidence="13" type="ORF">DXX93_01925</name>
</gene>
<dbReference type="Proteomes" id="UP000256478">
    <property type="component" value="Unassembled WGS sequence"/>
</dbReference>
<evidence type="ECO:0000256" key="6">
    <source>
        <dbReference type="ARBA" id="ARBA00023002"/>
    </source>
</evidence>
<dbReference type="InterPro" id="IPR012675">
    <property type="entry name" value="Beta-grasp_dom_sf"/>
</dbReference>
<dbReference type="Gene3D" id="3.10.20.30">
    <property type="match status" value="1"/>
</dbReference>
<dbReference type="GO" id="GO:0050660">
    <property type="term" value="F:flavin adenine dinucleotide binding"/>
    <property type="evidence" value="ECO:0007669"/>
    <property type="project" value="TreeGrafter"/>
</dbReference>
<evidence type="ECO:0000256" key="2">
    <source>
        <dbReference type="ARBA" id="ARBA00022630"/>
    </source>
</evidence>
<keyword evidence="6" id="KW-0560">Oxidoreductase</keyword>
<dbReference type="InterPro" id="IPR001709">
    <property type="entry name" value="Flavoprot_Pyr_Nucl_cyt_Rdtase"/>
</dbReference>
<dbReference type="InterPro" id="IPR008333">
    <property type="entry name" value="Cbr1-like_FAD-bd_dom"/>
</dbReference>
<dbReference type="InterPro" id="IPR017938">
    <property type="entry name" value="Riboflavin_synthase-like_b-brl"/>
</dbReference>
<dbReference type="OrthoDB" id="9796486at2"/>
<dbReference type="InterPro" id="IPR001041">
    <property type="entry name" value="2Fe-2S_ferredoxin-type"/>
</dbReference>
<dbReference type="AlphaFoldDB" id="A0A3E0TLP4"/>
<keyword evidence="7" id="KW-0408">Iron</keyword>
<dbReference type="Pfam" id="PF00175">
    <property type="entry name" value="NAD_binding_1"/>
    <property type="match status" value="1"/>
</dbReference>
<keyword evidence="5" id="KW-0274">FAD</keyword>
<evidence type="ECO:0000256" key="4">
    <source>
        <dbReference type="ARBA" id="ARBA00022723"/>
    </source>
</evidence>
<dbReference type="GO" id="GO:0051537">
    <property type="term" value="F:2 iron, 2 sulfur cluster binding"/>
    <property type="evidence" value="ECO:0007669"/>
    <property type="project" value="UniProtKB-KW"/>
</dbReference>
<dbReference type="SUPFAM" id="SSF52343">
    <property type="entry name" value="Ferredoxin reductase-like, C-terminal NADP-linked domain"/>
    <property type="match status" value="1"/>
</dbReference>
<dbReference type="PRINTS" id="PR00406">
    <property type="entry name" value="CYTB5RDTASE"/>
</dbReference>
<protein>
    <submittedName>
        <fullName evidence="13">Uncharacterized protein</fullName>
    </submittedName>
</protein>
<keyword evidence="4" id="KW-0479">Metal-binding</keyword>
<dbReference type="GO" id="GO:0046872">
    <property type="term" value="F:metal ion binding"/>
    <property type="evidence" value="ECO:0007669"/>
    <property type="project" value="UniProtKB-KW"/>
</dbReference>
<evidence type="ECO:0000256" key="8">
    <source>
        <dbReference type="ARBA" id="ARBA00023014"/>
    </source>
</evidence>
<feature type="domain" description="FAD-binding FR-type" evidence="12">
    <location>
        <begin position="4"/>
        <end position="108"/>
    </location>
</feature>
<evidence type="ECO:0000256" key="7">
    <source>
        <dbReference type="ARBA" id="ARBA00023004"/>
    </source>
</evidence>
<organism evidence="13 14">
    <name type="scientific">Thalassotalea euphylliae</name>
    <dbReference type="NCBI Taxonomy" id="1655234"/>
    <lineage>
        <taxon>Bacteria</taxon>
        <taxon>Pseudomonadati</taxon>
        <taxon>Pseudomonadota</taxon>
        <taxon>Gammaproteobacteria</taxon>
        <taxon>Alteromonadales</taxon>
        <taxon>Colwelliaceae</taxon>
        <taxon>Thalassotalea</taxon>
    </lineage>
</organism>
<dbReference type="InterPro" id="IPR017927">
    <property type="entry name" value="FAD-bd_FR_type"/>
</dbReference>
<comment type="cofactor">
    <cofactor evidence="1">
        <name>FAD</name>
        <dbReference type="ChEBI" id="CHEBI:57692"/>
    </cofactor>
</comment>
<comment type="cofactor">
    <cofactor evidence="10">
        <name>[2Fe-2S] cluster</name>
        <dbReference type="ChEBI" id="CHEBI:190135"/>
    </cofactor>
</comment>
<evidence type="ECO:0000313" key="14">
    <source>
        <dbReference type="Proteomes" id="UP000256478"/>
    </source>
</evidence>
<keyword evidence="9" id="KW-0830">Ubiquinone</keyword>